<keyword evidence="7" id="KW-0472">Membrane</keyword>
<sequence>MRAVRSHRRGVPSRRVALGGVPAVTMAYLAEQVHPDGLGLAMSLYVDGTAIGGMAGRVISGVVADLFSWRMAIGTIDLLNLLSMLAFRALPPPCQRVTRNPTRIGQGPKVRPA</sequence>
<keyword evidence="5" id="KW-0812">Transmembrane</keyword>
<dbReference type="PROSITE" id="PS50850">
    <property type="entry name" value="MFS"/>
    <property type="match status" value="1"/>
</dbReference>
<dbReference type="InterPro" id="IPR011701">
    <property type="entry name" value="MFS"/>
</dbReference>
<proteinExistence type="inferred from homology"/>
<dbReference type="InterPro" id="IPR020846">
    <property type="entry name" value="MFS_dom"/>
</dbReference>
<evidence type="ECO:0000313" key="10">
    <source>
        <dbReference type="Proteomes" id="UP000187012"/>
    </source>
</evidence>
<name>A0A1N7RJF8_9BURK</name>
<keyword evidence="3" id="KW-0813">Transport</keyword>
<evidence type="ECO:0000256" key="1">
    <source>
        <dbReference type="ARBA" id="ARBA00004651"/>
    </source>
</evidence>
<feature type="domain" description="Major facilitator superfamily (MFS) profile" evidence="8">
    <location>
        <begin position="1"/>
        <end position="113"/>
    </location>
</feature>
<dbReference type="EMBL" id="CYGX02000004">
    <property type="protein sequence ID" value="SIT35246.1"/>
    <property type="molecule type" value="Genomic_DNA"/>
</dbReference>
<dbReference type="Pfam" id="PF07690">
    <property type="entry name" value="MFS_1"/>
    <property type="match status" value="1"/>
</dbReference>
<dbReference type="STRING" id="1247936.BN2475_40072"/>
<evidence type="ECO:0000256" key="3">
    <source>
        <dbReference type="ARBA" id="ARBA00022448"/>
    </source>
</evidence>
<keyword evidence="4" id="KW-1003">Cell membrane</keyword>
<dbReference type="PANTHER" id="PTHR43271:SF1">
    <property type="entry name" value="INNER MEMBRANE TRANSPORT PROTEIN YNFM"/>
    <property type="match status" value="1"/>
</dbReference>
<dbReference type="GO" id="GO:0005886">
    <property type="term" value="C:plasma membrane"/>
    <property type="evidence" value="ECO:0007669"/>
    <property type="project" value="UniProtKB-SubCell"/>
</dbReference>
<comment type="similarity">
    <text evidence="2">Belongs to the major facilitator superfamily.</text>
</comment>
<organism evidence="9 10">
    <name type="scientific">Paraburkholderia ribeironis</name>
    <dbReference type="NCBI Taxonomy" id="1247936"/>
    <lineage>
        <taxon>Bacteria</taxon>
        <taxon>Pseudomonadati</taxon>
        <taxon>Pseudomonadota</taxon>
        <taxon>Betaproteobacteria</taxon>
        <taxon>Burkholderiales</taxon>
        <taxon>Burkholderiaceae</taxon>
        <taxon>Paraburkholderia</taxon>
    </lineage>
</organism>
<evidence type="ECO:0000259" key="8">
    <source>
        <dbReference type="PROSITE" id="PS50850"/>
    </source>
</evidence>
<dbReference type="Proteomes" id="UP000187012">
    <property type="component" value="Unassembled WGS sequence"/>
</dbReference>
<comment type="subcellular location">
    <subcellularLocation>
        <location evidence="1">Cell membrane</location>
        <topology evidence="1">Multi-pass membrane protein</topology>
    </subcellularLocation>
</comment>
<evidence type="ECO:0000256" key="7">
    <source>
        <dbReference type="ARBA" id="ARBA00023136"/>
    </source>
</evidence>
<dbReference type="PANTHER" id="PTHR43271">
    <property type="entry name" value="BLL2771 PROTEIN"/>
    <property type="match status" value="1"/>
</dbReference>
<evidence type="ECO:0000256" key="6">
    <source>
        <dbReference type="ARBA" id="ARBA00022989"/>
    </source>
</evidence>
<dbReference type="Gene3D" id="1.20.1250.20">
    <property type="entry name" value="MFS general substrate transporter like domains"/>
    <property type="match status" value="1"/>
</dbReference>
<evidence type="ECO:0000256" key="5">
    <source>
        <dbReference type="ARBA" id="ARBA00022692"/>
    </source>
</evidence>
<accession>A0A1N7RJF8</accession>
<dbReference type="SUPFAM" id="SSF103473">
    <property type="entry name" value="MFS general substrate transporter"/>
    <property type="match status" value="1"/>
</dbReference>
<dbReference type="InterPro" id="IPR036259">
    <property type="entry name" value="MFS_trans_sf"/>
</dbReference>
<evidence type="ECO:0000313" key="9">
    <source>
        <dbReference type="EMBL" id="SIT35246.1"/>
    </source>
</evidence>
<keyword evidence="10" id="KW-1185">Reference proteome</keyword>
<dbReference type="GO" id="GO:0022857">
    <property type="term" value="F:transmembrane transporter activity"/>
    <property type="evidence" value="ECO:0007669"/>
    <property type="project" value="InterPro"/>
</dbReference>
<keyword evidence="6" id="KW-1133">Transmembrane helix</keyword>
<gene>
    <name evidence="9" type="ORF">BN2475_40072</name>
</gene>
<dbReference type="AlphaFoldDB" id="A0A1N7RJF8"/>
<reference evidence="9 10" key="1">
    <citation type="submission" date="2016-12" db="EMBL/GenBank/DDBJ databases">
        <authorList>
            <person name="Song W.-J."/>
            <person name="Kurnit D.M."/>
        </authorList>
    </citation>
    <scope>NUCLEOTIDE SEQUENCE [LARGE SCALE GENOMIC DNA]</scope>
    <source>
        <strain evidence="9 10">STM7296</strain>
    </source>
</reference>
<evidence type="ECO:0000256" key="2">
    <source>
        <dbReference type="ARBA" id="ARBA00008335"/>
    </source>
</evidence>
<evidence type="ECO:0000256" key="4">
    <source>
        <dbReference type="ARBA" id="ARBA00022475"/>
    </source>
</evidence>
<protein>
    <submittedName>
        <fullName evidence="9">Uncharacterized MFS-type transporter YybF</fullName>
    </submittedName>
</protein>